<dbReference type="Proteomes" id="UP000286268">
    <property type="component" value="Chromosome"/>
</dbReference>
<reference evidence="9 10" key="1">
    <citation type="submission" date="2018-01" db="EMBL/GenBank/DDBJ databases">
        <title>Genome Sequencing and Assembly of Anaerobacter polyendosporus strain CT4.</title>
        <authorList>
            <person name="Tachaapaikoon C."/>
            <person name="Sutheeworapong S."/>
            <person name="Jenjaroenpun P."/>
            <person name="Wongsurawat T."/>
            <person name="Nookeaw I."/>
            <person name="Cheawchanlertfa P."/>
            <person name="Kosugi A."/>
            <person name="Cheevadhanarak S."/>
            <person name="Ratanakhanokchai K."/>
        </authorList>
    </citation>
    <scope>NUCLEOTIDE SEQUENCE [LARGE SCALE GENOMIC DNA]</scope>
    <source>
        <strain evidence="9 10">CT4</strain>
    </source>
</reference>
<evidence type="ECO:0000256" key="3">
    <source>
        <dbReference type="ARBA" id="ARBA00022670"/>
    </source>
</evidence>
<dbReference type="InterPro" id="IPR006741">
    <property type="entry name" value="AgrB"/>
</dbReference>
<dbReference type="AlphaFoldDB" id="A0A410DZB0"/>
<evidence type="ECO:0000256" key="6">
    <source>
        <dbReference type="ARBA" id="ARBA00022989"/>
    </source>
</evidence>
<protein>
    <recommendedName>
        <fullName evidence="8">Putative AgrB-like protein</fullName>
        <ecNumber evidence="8">3.4.-.-</ecNumber>
    </recommendedName>
</protein>
<keyword evidence="3 8" id="KW-0645">Protease</keyword>
<dbReference type="GO" id="GO:0005886">
    <property type="term" value="C:plasma membrane"/>
    <property type="evidence" value="ECO:0007669"/>
    <property type="project" value="UniProtKB-SubCell"/>
</dbReference>
<gene>
    <name evidence="9" type="ORF">C1I91_23810</name>
</gene>
<evidence type="ECO:0000256" key="5">
    <source>
        <dbReference type="ARBA" id="ARBA00022801"/>
    </source>
</evidence>
<keyword evidence="5 8" id="KW-0378">Hydrolase</keyword>
<dbReference type="HAMAP" id="MF_00784">
    <property type="entry name" value="AgrB"/>
    <property type="match status" value="1"/>
</dbReference>
<evidence type="ECO:0000256" key="8">
    <source>
        <dbReference type="HAMAP-Rule" id="MF_00784"/>
    </source>
</evidence>
<keyword evidence="7 8" id="KW-0472">Membrane</keyword>
<dbReference type="GO" id="GO:0008233">
    <property type="term" value="F:peptidase activity"/>
    <property type="evidence" value="ECO:0007669"/>
    <property type="project" value="UniProtKB-UniRule"/>
</dbReference>
<feature type="transmembrane region" description="Helical" evidence="8">
    <location>
        <begin position="115"/>
        <end position="132"/>
    </location>
</feature>
<dbReference type="GO" id="GO:0006508">
    <property type="term" value="P:proteolysis"/>
    <property type="evidence" value="ECO:0007669"/>
    <property type="project" value="UniProtKB-KW"/>
</dbReference>
<dbReference type="SMART" id="SM00793">
    <property type="entry name" value="AgrB"/>
    <property type="match status" value="1"/>
</dbReference>
<evidence type="ECO:0000313" key="9">
    <source>
        <dbReference type="EMBL" id="QAA34419.1"/>
    </source>
</evidence>
<feature type="transmembrane region" description="Helical" evidence="8">
    <location>
        <begin position="153"/>
        <end position="170"/>
    </location>
</feature>
<keyword evidence="4 8" id="KW-0812">Transmembrane</keyword>
<dbReference type="RefSeq" id="WP_128215134.1">
    <property type="nucleotide sequence ID" value="NZ_CP025746.1"/>
</dbReference>
<evidence type="ECO:0000256" key="2">
    <source>
        <dbReference type="ARBA" id="ARBA00022654"/>
    </source>
</evidence>
<keyword evidence="10" id="KW-1185">Reference proteome</keyword>
<evidence type="ECO:0000256" key="4">
    <source>
        <dbReference type="ARBA" id="ARBA00022692"/>
    </source>
</evidence>
<keyword evidence="2 8" id="KW-0673">Quorum sensing</keyword>
<accession>A0A410DZB0</accession>
<feature type="transmembrane region" description="Helical" evidence="8">
    <location>
        <begin position="89"/>
        <end position="109"/>
    </location>
</feature>
<dbReference type="Pfam" id="PF04647">
    <property type="entry name" value="AgrB"/>
    <property type="match status" value="1"/>
</dbReference>
<dbReference type="EMBL" id="CP025746">
    <property type="protein sequence ID" value="QAA34419.1"/>
    <property type="molecule type" value="Genomic_DNA"/>
</dbReference>
<keyword evidence="6 8" id="KW-1133">Transmembrane helix</keyword>
<dbReference type="EC" id="3.4.-.-" evidence="8"/>
<comment type="subcellular location">
    <subcellularLocation>
        <location evidence="8">Cell membrane</location>
        <topology evidence="8">Multi-pass membrane protein</topology>
    </subcellularLocation>
</comment>
<name>A0A410DZB0_9CLOT</name>
<proteinExistence type="inferred from homology"/>
<sequence length="211" mass="23953">MEENLSHKMNPMEKVADIITLKVNKVIQKDGIELQKIRLGIEIFLINISKFIIIFLISIKLNLIFETTIMTIILGLVRSKAFGLHAKNSLVCTITSLTLYVAGGYVSKIAIIDKYIILVLFLFIIVALYMYAPADTEYHPLIGQALRNDLKKKAVVTGIVLMVIALISPYSVITNLITLASFYEVLSILPITYKIFNRRYNNYEQYEKSIS</sequence>
<dbReference type="OrthoDB" id="2360675at2"/>
<comment type="similarity">
    <text evidence="8">Belongs to the AgrB family.</text>
</comment>
<dbReference type="GO" id="GO:0009372">
    <property type="term" value="P:quorum sensing"/>
    <property type="evidence" value="ECO:0007669"/>
    <property type="project" value="UniProtKB-UniRule"/>
</dbReference>
<comment type="function">
    <text evidence="8">May be involved in the proteolytic processing of a quorum sensing system signal molecule precursor.</text>
</comment>
<evidence type="ECO:0000256" key="7">
    <source>
        <dbReference type="ARBA" id="ARBA00023136"/>
    </source>
</evidence>
<evidence type="ECO:0000256" key="1">
    <source>
        <dbReference type="ARBA" id="ARBA00022475"/>
    </source>
</evidence>
<keyword evidence="1 8" id="KW-1003">Cell membrane</keyword>
<organism evidence="9 10">
    <name type="scientific">Clostridium manihotivorum</name>
    <dbReference type="NCBI Taxonomy" id="2320868"/>
    <lineage>
        <taxon>Bacteria</taxon>
        <taxon>Bacillati</taxon>
        <taxon>Bacillota</taxon>
        <taxon>Clostridia</taxon>
        <taxon>Eubacteriales</taxon>
        <taxon>Clostridiaceae</taxon>
        <taxon>Clostridium</taxon>
    </lineage>
</organism>
<feature type="transmembrane region" description="Helical" evidence="8">
    <location>
        <begin position="51"/>
        <end position="77"/>
    </location>
</feature>
<dbReference type="KEGG" id="cmah:C1I91_23810"/>
<evidence type="ECO:0000313" key="10">
    <source>
        <dbReference type="Proteomes" id="UP000286268"/>
    </source>
</evidence>